<keyword evidence="4" id="KW-1185">Reference proteome</keyword>
<feature type="compositionally biased region" description="Low complexity" evidence="1">
    <location>
        <begin position="170"/>
        <end position="194"/>
    </location>
</feature>
<dbReference type="Proteomes" id="UP000460221">
    <property type="component" value="Unassembled WGS sequence"/>
</dbReference>
<keyword evidence="2" id="KW-0472">Membrane</keyword>
<proteinExistence type="predicted"/>
<feature type="compositionally biased region" description="Low complexity" evidence="1">
    <location>
        <begin position="349"/>
        <end position="363"/>
    </location>
</feature>
<feature type="compositionally biased region" description="Basic and acidic residues" evidence="1">
    <location>
        <begin position="364"/>
        <end position="387"/>
    </location>
</feature>
<evidence type="ECO:0000313" key="4">
    <source>
        <dbReference type="Proteomes" id="UP000460221"/>
    </source>
</evidence>
<evidence type="ECO:0000256" key="2">
    <source>
        <dbReference type="SAM" id="Phobius"/>
    </source>
</evidence>
<accession>A0A7K1FGE5</accession>
<reference evidence="3 4" key="1">
    <citation type="submission" date="2019-11" db="EMBL/GenBank/DDBJ databases">
        <authorList>
            <person name="Jiang L.-Q."/>
        </authorList>
    </citation>
    <scope>NUCLEOTIDE SEQUENCE [LARGE SCALE GENOMIC DNA]</scope>
    <source>
        <strain evidence="3 4">YIM 132087</strain>
    </source>
</reference>
<comment type="caution">
    <text evidence="3">The sequence shown here is derived from an EMBL/GenBank/DDBJ whole genome shotgun (WGS) entry which is preliminary data.</text>
</comment>
<organism evidence="3 4">
    <name type="scientific">Nakamurella alba</name>
    <dbReference type="NCBI Taxonomy" id="2665158"/>
    <lineage>
        <taxon>Bacteria</taxon>
        <taxon>Bacillati</taxon>
        <taxon>Actinomycetota</taxon>
        <taxon>Actinomycetes</taxon>
        <taxon>Nakamurellales</taxon>
        <taxon>Nakamurellaceae</taxon>
        <taxon>Nakamurella</taxon>
    </lineage>
</organism>
<name>A0A7K1FGE5_9ACTN</name>
<feature type="region of interest" description="Disordered" evidence="1">
    <location>
        <begin position="149"/>
        <end position="387"/>
    </location>
</feature>
<keyword evidence="2" id="KW-1133">Transmembrane helix</keyword>
<dbReference type="RefSeq" id="WP_154767091.1">
    <property type="nucleotide sequence ID" value="NZ_WLYK01000001.1"/>
</dbReference>
<sequence>MGRHGAPEARSTRRVPWVLIGVVVLLVAAIGLGIWWWTLRSQTDPISADPVDGYAVVVSSPACPGGEGTVVDIAGTDPVVRATMDACGYPEGRRIAVQYLASDPAQVRLAGTGTAAGTPSAARWLPLAILLTGGLAVAATLQQLIERRRSRHSGRGTRVSMADLRARGESAAPPGSGAVLSAAAGTSAAGVAPGQGTAADVDPATGPPATSDAGWVPESAAPEAPTDGTEPPTGATEYTAPDVTEPAVDTEPATDPASAADTFPDGDVASTVPGGVREPADATTGPVGLPDSGGGAQADTGPIDLTAGGTTSSGWVPETGWVPESGPAWATDEQQESDGPAAPDHLSDLSDAGDLGLSDQEPAAADRADGDQDDDLFSHRGHEFPGH</sequence>
<feature type="transmembrane region" description="Helical" evidence="2">
    <location>
        <begin position="15"/>
        <end position="37"/>
    </location>
</feature>
<evidence type="ECO:0000313" key="3">
    <source>
        <dbReference type="EMBL" id="MTD13187.1"/>
    </source>
</evidence>
<dbReference type="AlphaFoldDB" id="A0A7K1FGE5"/>
<dbReference type="EMBL" id="WLYK01000001">
    <property type="protein sequence ID" value="MTD13187.1"/>
    <property type="molecule type" value="Genomic_DNA"/>
</dbReference>
<evidence type="ECO:0000256" key="1">
    <source>
        <dbReference type="SAM" id="MobiDB-lite"/>
    </source>
</evidence>
<protein>
    <submittedName>
        <fullName evidence="3">Uncharacterized protein</fullName>
    </submittedName>
</protein>
<keyword evidence="2" id="KW-0812">Transmembrane</keyword>
<gene>
    <name evidence="3" type="ORF">GIS00_04400</name>
</gene>